<reference evidence="3" key="1">
    <citation type="submission" date="2022-10" db="EMBL/GenBank/DDBJ databases">
        <title>Tapping the CABI collections for fungal endophytes: first genome assemblies for Collariella, Neodidymelliopsis, Ascochyta clinopodiicola, Didymella pomorum, Didymosphaeria variabile, Neocosmospora piperis and Neocucurbitaria cava.</title>
        <authorList>
            <person name="Hill R."/>
        </authorList>
    </citation>
    <scope>NUCLEOTIDE SEQUENCE</scope>
    <source>
        <strain evidence="3">IMI 356814</strain>
    </source>
</reference>
<comment type="caution">
    <text evidence="3">The sequence shown here is derived from an EMBL/GenBank/DDBJ whole genome shotgun (WGS) entry which is preliminary data.</text>
</comment>
<evidence type="ECO:0000256" key="2">
    <source>
        <dbReference type="SAM" id="Phobius"/>
    </source>
</evidence>
<organism evidence="3 4">
    <name type="scientific">Neocucurbitaria cava</name>
    <dbReference type="NCBI Taxonomy" id="798079"/>
    <lineage>
        <taxon>Eukaryota</taxon>
        <taxon>Fungi</taxon>
        <taxon>Dikarya</taxon>
        <taxon>Ascomycota</taxon>
        <taxon>Pezizomycotina</taxon>
        <taxon>Dothideomycetes</taxon>
        <taxon>Pleosporomycetidae</taxon>
        <taxon>Pleosporales</taxon>
        <taxon>Pleosporineae</taxon>
        <taxon>Cucurbitariaceae</taxon>
        <taxon>Neocucurbitaria</taxon>
    </lineage>
</organism>
<dbReference type="EMBL" id="JAPEUY010000014">
    <property type="protein sequence ID" value="KAJ4366283.1"/>
    <property type="molecule type" value="Genomic_DNA"/>
</dbReference>
<keyword evidence="2" id="KW-0812">Transmembrane</keyword>
<feature type="transmembrane region" description="Helical" evidence="2">
    <location>
        <begin position="311"/>
        <end position="336"/>
    </location>
</feature>
<dbReference type="OrthoDB" id="1708389at2759"/>
<feature type="region of interest" description="Disordered" evidence="1">
    <location>
        <begin position="87"/>
        <end position="127"/>
    </location>
</feature>
<feature type="transmembrane region" description="Helical" evidence="2">
    <location>
        <begin position="443"/>
        <end position="462"/>
    </location>
</feature>
<evidence type="ECO:0000256" key="1">
    <source>
        <dbReference type="SAM" id="MobiDB-lite"/>
    </source>
</evidence>
<evidence type="ECO:0000313" key="3">
    <source>
        <dbReference type="EMBL" id="KAJ4366283.1"/>
    </source>
</evidence>
<feature type="region of interest" description="Disordered" evidence="1">
    <location>
        <begin position="27"/>
        <end position="74"/>
    </location>
</feature>
<feature type="transmembrane region" description="Helical" evidence="2">
    <location>
        <begin position="417"/>
        <end position="437"/>
    </location>
</feature>
<keyword evidence="2" id="KW-1133">Transmembrane helix</keyword>
<dbReference type="AlphaFoldDB" id="A0A9W9CJP4"/>
<evidence type="ECO:0000313" key="4">
    <source>
        <dbReference type="Proteomes" id="UP001140560"/>
    </source>
</evidence>
<dbReference type="Proteomes" id="UP001140560">
    <property type="component" value="Unassembled WGS sequence"/>
</dbReference>
<dbReference type="PANTHER" id="PTHR37402">
    <property type="entry name" value="GRAM DOMAIN-CONTAINING PROTEIN 4"/>
    <property type="match status" value="1"/>
</dbReference>
<accession>A0A9W9CJP4</accession>
<name>A0A9W9CJP4_9PLEO</name>
<feature type="compositionally biased region" description="Basic and acidic residues" evidence="1">
    <location>
        <begin position="36"/>
        <end position="70"/>
    </location>
</feature>
<dbReference type="GO" id="GO:0006915">
    <property type="term" value="P:apoptotic process"/>
    <property type="evidence" value="ECO:0007669"/>
    <property type="project" value="InterPro"/>
</dbReference>
<sequence length="622" mass="70778">MVPEDEYVQVDEEQIGLDRAIITSKGQIQLPQLGDSQRHDDGPRQDPSRHVELVEPDQRSSTQHMKDSIKLKSHNAGIKIRKTFHISKESDRHETLNPPILANTAEETSDSRLDNASPTSDEHTLKDLVHNPVDTIRSKLSNQGSQQMAVNIATKEIAHGQEVDLVNASTAVERADTENDKLRAIQTLSELLKQRQSTYVRWTLDRHVTKVRIIPRETIVRRPKTDFERKNASGEVIMDWHAYVKHLLEYYAHQYGGQYIGYGSDPPAPSKETIMPNVERLIVASSPLQEFVMTTRRVYRWENRAETTKYLLIYFTLWYFNLMLPGILSAIAYFVIQRHIHVNSMENLREDIKHREDVQRTALSLTELIVKEGDEEWSDKLLEGMGPWAMIQLADLANMCESIRNFYEWRKPTRTKALLGVLGLAIIITAVMPIWLLVKATTLGAGISFFGLFPIAVNFPEYRLLVSPTKRLLWNIPTHAEWAIKYIQAEGSRVEASAEPAPSALPIKKDTSSAKAEDYGFYNAHHDKSSGHLVVSTTSVRFVTKHPHAVEFTLPYDQINKIEKLDRIVAKSLSGKMTGDSGKDLKLVSKAGQEWVLKDVELRNEAFSQIVGFSKTTWQVVW</sequence>
<keyword evidence="2" id="KW-0472">Membrane</keyword>
<proteinExistence type="predicted"/>
<gene>
    <name evidence="3" type="ORF">N0V83_007919</name>
</gene>
<dbReference type="PANTHER" id="PTHR37402:SF1">
    <property type="entry name" value="GRAM DOMAIN-CONTAINING PROTEIN 4"/>
    <property type="match status" value="1"/>
</dbReference>
<protein>
    <submittedName>
        <fullName evidence="3">Uncharacterized protein</fullName>
    </submittedName>
</protein>
<dbReference type="InterPro" id="IPR037847">
    <property type="entry name" value="GRAMDC4"/>
</dbReference>
<keyword evidence="4" id="KW-1185">Reference proteome</keyword>